<evidence type="ECO:0000313" key="2">
    <source>
        <dbReference type="Proteomes" id="UP000481033"/>
    </source>
</evidence>
<accession>A0A6M0RU18</accession>
<dbReference type="AlphaFoldDB" id="A0A6M0RU18"/>
<dbReference type="Gene3D" id="3.10.450.50">
    <property type="match status" value="1"/>
</dbReference>
<dbReference type="RefSeq" id="WP_163668294.1">
    <property type="nucleotide sequence ID" value="NZ_QXHD01000004.1"/>
</dbReference>
<dbReference type="GO" id="GO:0030638">
    <property type="term" value="P:polyketide metabolic process"/>
    <property type="evidence" value="ECO:0007669"/>
    <property type="project" value="InterPro"/>
</dbReference>
<keyword evidence="2" id="KW-1185">Reference proteome</keyword>
<dbReference type="PANTHER" id="PTHR38436:SF1">
    <property type="entry name" value="ESTER CYCLASE"/>
    <property type="match status" value="1"/>
</dbReference>
<name>A0A6M0RU18_9CYAN</name>
<organism evidence="1 2">
    <name type="scientific">Adonisia turfae CCMR0081</name>
    <dbReference type="NCBI Taxonomy" id="2292702"/>
    <lineage>
        <taxon>Bacteria</taxon>
        <taxon>Bacillati</taxon>
        <taxon>Cyanobacteriota</taxon>
        <taxon>Adonisia</taxon>
        <taxon>Adonisia turfae</taxon>
    </lineage>
</organism>
<dbReference type="InterPro" id="IPR032710">
    <property type="entry name" value="NTF2-like_dom_sf"/>
</dbReference>
<reference evidence="1 2" key="1">
    <citation type="journal article" date="2020" name="Microb. Ecol.">
        <title>Ecogenomics of the Marine Benthic Filamentous Cyanobacterium Adonisia.</title>
        <authorList>
            <person name="Walter J.M."/>
            <person name="Coutinho F.H."/>
            <person name="Leomil L."/>
            <person name="Hargreaves P.I."/>
            <person name="Campeao M.E."/>
            <person name="Vieira V.V."/>
            <person name="Silva B.S."/>
            <person name="Fistarol G.O."/>
            <person name="Salomon P.S."/>
            <person name="Sawabe T."/>
            <person name="Mino S."/>
            <person name="Hosokawa M."/>
            <person name="Miyashita H."/>
            <person name="Maruyama F."/>
            <person name="van Verk M.C."/>
            <person name="Dutilh B.E."/>
            <person name="Thompson C.C."/>
            <person name="Thompson F.L."/>
        </authorList>
    </citation>
    <scope>NUCLEOTIDE SEQUENCE [LARGE SCALE GENOMIC DNA]</scope>
    <source>
        <strain evidence="1 2">CCMR0081</strain>
    </source>
</reference>
<dbReference type="Proteomes" id="UP000481033">
    <property type="component" value="Unassembled WGS sequence"/>
</dbReference>
<proteinExistence type="predicted"/>
<gene>
    <name evidence="1" type="ORF">DXZ20_27185</name>
</gene>
<evidence type="ECO:0000313" key="1">
    <source>
        <dbReference type="EMBL" id="NEZ59263.1"/>
    </source>
</evidence>
<dbReference type="PANTHER" id="PTHR38436">
    <property type="entry name" value="POLYKETIDE CYCLASE SNOAL-LIKE DOMAIN"/>
    <property type="match status" value="1"/>
</dbReference>
<sequence>MAQPINSSPITQDLSQVNKKMALRFAKEGWGTQPNWQQVWDELMAPDIIYHFNSLPDKVVGLEANKQFNQDLFVGFPKLKNTIENVVAEDDVVIYRSTLEGKQSGPFLGMPATNKTVRVNDFTMLKIKDGKISEWWYETNLLSVMQQLGLIPDA</sequence>
<dbReference type="Pfam" id="PF07366">
    <property type="entry name" value="SnoaL"/>
    <property type="match status" value="1"/>
</dbReference>
<dbReference type="InterPro" id="IPR009959">
    <property type="entry name" value="Cyclase_SnoaL-like"/>
</dbReference>
<comment type="caution">
    <text evidence="1">The sequence shown here is derived from an EMBL/GenBank/DDBJ whole genome shotgun (WGS) entry which is preliminary data.</text>
</comment>
<protein>
    <submittedName>
        <fullName evidence="1">Ester cyclase</fullName>
    </submittedName>
</protein>
<dbReference type="EMBL" id="QXHD01000004">
    <property type="protein sequence ID" value="NEZ59263.1"/>
    <property type="molecule type" value="Genomic_DNA"/>
</dbReference>
<dbReference type="SUPFAM" id="SSF54427">
    <property type="entry name" value="NTF2-like"/>
    <property type="match status" value="1"/>
</dbReference>